<evidence type="ECO:0000256" key="1">
    <source>
        <dbReference type="ARBA" id="ARBA00004141"/>
    </source>
</evidence>
<feature type="transmembrane region" description="Helical" evidence="5">
    <location>
        <begin position="189"/>
        <end position="215"/>
    </location>
</feature>
<evidence type="ECO:0000256" key="4">
    <source>
        <dbReference type="ARBA" id="ARBA00023136"/>
    </source>
</evidence>
<sequence length="385" mass="43746">MRNISIKDFLLGLLIYCTAFILTPQPVVYPFIILIGLLSFLTQLNRKITTTELIAIILFTFSVVIFVFGINLANNADSKSILSKYFPYTVFIVTTIYFSKKVTLESLYVLFYLLVLEICVGIVEFLIGVPYVFRPSGFGSGETEYGSTNLLYFNRVYGLSQGVSIFAQKVLVSLLLVHFLTFSKKFKSILLCLILAGFLVSFNRTAILSALVFAAVYYFRELSVKKIFIIAAVSIASLYMLFVNWDLVLDQVFRGKTEVDLSHRDEIFYFFITFIKENIFFGNFAQKLWYSPSFNELYHAHNSYLETLASAGLFLSIIILILVANLVLKNKNSIKFILPMLVYSLSQYGILWGVSFFDIIFFAILWNSNNIASSMAKTSTSNALQ</sequence>
<protein>
    <recommendedName>
        <fullName evidence="6">O-antigen ligase-related domain-containing protein</fullName>
    </recommendedName>
</protein>
<feature type="domain" description="O-antigen ligase-related" evidence="6">
    <location>
        <begin position="190"/>
        <end position="319"/>
    </location>
</feature>
<evidence type="ECO:0000313" key="8">
    <source>
        <dbReference type="Proteomes" id="UP000618319"/>
    </source>
</evidence>
<feature type="transmembrane region" description="Helical" evidence="5">
    <location>
        <begin position="309"/>
        <end position="328"/>
    </location>
</feature>
<feature type="transmembrane region" description="Helical" evidence="5">
    <location>
        <begin position="340"/>
        <end position="366"/>
    </location>
</feature>
<organism evidence="7 8">
    <name type="scientific">Sphingobacterium pedocola</name>
    <dbReference type="NCBI Taxonomy" id="2082722"/>
    <lineage>
        <taxon>Bacteria</taxon>
        <taxon>Pseudomonadati</taxon>
        <taxon>Bacteroidota</taxon>
        <taxon>Sphingobacteriia</taxon>
        <taxon>Sphingobacteriales</taxon>
        <taxon>Sphingobacteriaceae</taxon>
        <taxon>Sphingobacterium</taxon>
    </lineage>
</organism>
<keyword evidence="8" id="KW-1185">Reference proteome</keyword>
<dbReference type="InterPro" id="IPR007016">
    <property type="entry name" value="O-antigen_ligase-rel_domated"/>
</dbReference>
<gene>
    <name evidence="7" type="ORF">C4F40_15120</name>
</gene>
<feature type="transmembrane region" description="Helical" evidence="5">
    <location>
        <begin position="109"/>
        <end position="133"/>
    </location>
</feature>
<dbReference type="EMBL" id="PSKQ01000022">
    <property type="protein sequence ID" value="MBE8722058.1"/>
    <property type="molecule type" value="Genomic_DNA"/>
</dbReference>
<keyword evidence="4 5" id="KW-0472">Membrane</keyword>
<comment type="caution">
    <text evidence="7">The sequence shown here is derived from an EMBL/GenBank/DDBJ whole genome shotgun (WGS) entry which is preliminary data.</text>
</comment>
<feature type="transmembrane region" description="Helical" evidence="5">
    <location>
        <begin position="53"/>
        <end position="73"/>
    </location>
</feature>
<accession>A0ABR9T9M8</accession>
<keyword evidence="2 5" id="KW-0812">Transmembrane</keyword>
<evidence type="ECO:0000313" key="7">
    <source>
        <dbReference type="EMBL" id="MBE8722058.1"/>
    </source>
</evidence>
<feature type="transmembrane region" description="Helical" evidence="5">
    <location>
        <begin position="156"/>
        <end position="177"/>
    </location>
</feature>
<evidence type="ECO:0000256" key="2">
    <source>
        <dbReference type="ARBA" id="ARBA00022692"/>
    </source>
</evidence>
<feature type="transmembrane region" description="Helical" evidence="5">
    <location>
        <begin position="227"/>
        <end position="247"/>
    </location>
</feature>
<dbReference type="RefSeq" id="WP_390881645.1">
    <property type="nucleotide sequence ID" value="NZ_MU158690.1"/>
</dbReference>
<dbReference type="Proteomes" id="UP000618319">
    <property type="component" value="Unassembled WGS sequence"/>
</dbReference>
<feature type="transmembrane region" description="Helical" evidence="5">
    <location>
        <begin position="13"/>
        <end position="41"/>
    </location>
</feature>
<proteinExistence type="predicted"/>
<keyword evidence="3 5" id="KW-1133">Transmembrane helix</keyword>
<evidence type="ECO:0000259" key="6">
    <source>
        <dbReference type="Pfam" id="PF04932"/>
    </source>
</evidence>
<evidence type="ECO:0000256" key="3">
    <source>
        <dbReference type="ARBA" id="ARBA00022989"/>
    </source>
</evidence>
<reference evidence="7 8" key="1">
    <citation type="submission" date="2018-02" db="EMBL/GenBank/DDBJ databases">
        <title>Sphingobacterium KA21.</title>
        <authorList>
            <person name="Vasarhelyi B.M."/>
            <person name="Deshmukh S."/>
            <person name="Balint B."/>
            <person name="Kukolya J."/>
        </authorList>
    </citation>
    <scope>NUCLEOTIDE SEQUENCE [LARGE SCALE GENOMIC DNA]</scope>
    <source>
        <strain evidence="7 8">Ka21</strain>
    </source>
</reference>
<dbReference type="Pfam" id="PF04932">
    <property type="entry name" value="Wzy_C"/>
    <property type="match status" value="1"/>
</dbReference>
<feature type="transmembrane region" description="Helical" evidence="5">
    <location>
        <begin position="267"/>
        <end position="289"/>
    </location>
</feature>
<name>A0ABR9T9M8_9SPHI</name>
<evidence type="ECO:0000256" key="5">
    <source>
        <dbReference type="SAM" id="Phobius"/>
    </source>
</evidence>
<comment type="subcellular location">
    <subcellularLocation>
        <location evidence="1">Membrane</location>
        <topology evidence="1">Multi-pass membrane protein</topology>
    </subcellularLocation>
</comment>